<dbReference type="PANTHER" id="PTHR14611:SF6">
    <property type="entry name" value="TECTONIC-2"/>
    <property type="match status" value="1"/>
</dbReference>
<feature type="chain" id="PRO_5041649424" description="Tectonic-1-3 N-terminal domain-containing protein" evidence="1">
    <location>
        <begin position="27"/>
        <end position="897"/>
    </location>
</feature>
<evidence type="ECO:0000259" key="2">
    <source>
        <dbReference type="Pfam" id="PF25752"/>
    </source>
</evidence>
<keyword evidence="1" id="KW-0732">Signal</keyword>
<evidence type="ECO:0000313" key="3">
    <source>
        <dbReference type="Proteomes" id="UP000050795"/>
    </source>
</evidence>
<evidence type="ECO:0000313" key="4">
    <source>
        <dbReference type="WBParaSite" id="TREG1_108670.1"/>
    </source>
</evidence>
<sequence length="897" mass="98584">MCRFAVLSEISITLCYTILFFSSVESVDTYTANRNQGTISILLSSNFPGVYQYTVTCALSKLPSAAETNGVFTEIQLSNSIPNRSIIFQCYQFGRAVPFICYDKTNSSILFLSKSFIQCKEAPVVSLRPAVVRLLKKSTPFTQQLGILLSDNVTESPVVVTCQKKGDSDVSVSIAPVSVLPGTSTGVISVSITSFSSSNSVTISCKAQSNSGKQYLTATSEGASSNIFLIDGQMGLEPNGVNLYSLKFQVLLYLNAIGRDLEVLCSVNVANNETQANSLLNDNTCGIASNSDGNSSGWTVTPYLNEFKVSSTSTVDSLSRLLTIKRNYYPSVANADKMEILILKCCSTTQSASVDPAFANIKTTARVNILLQPPLVINNGDSLPSDQIFPYPDPAWIELSPCPCDLTKDTCDLGCSCDKSCPVNQSAAILPGLFGGNYDIPSQHSCNSVFKTPENQRNLLDLINRGFTRQPAYHPLLCLTTNNTSVLGKYYKSLTPASSLTGFVKNAKNAKLVYPSDQVIDSGAREMIVDQGTQKYRLYTNGDPLNLLLELVVITSSNDPQIVVSPYNDYLVLPSDMNCDLESNMPVEYLSDRSVYRCPIRLSSTQCQNAVNTKENIGSGWGPRKLWDRLFARAYLIDDLVVPKYSTPIFRLRMNRLRDNLPVPTEVNYFCLSQSEVQYFMISTQSTISVDQTGFFNHNCTYNEITKLTTCIPSKTISTTTSLTPSICNWHNSFTFPPDVSYSNNICNNVVLKVDYKFVYSNGSIAKAIAQVYLANLPVTTSEVTYYQEYSVKFIHTTEVDNEVSTKLPSHLYGYEMDDLLVVGKVTSSATQRFLVQTDNETNILSGTVKAGVDMLCDNAVKDQFKFGINVVSSCRVLLGLSDFANCDKLRSLIILD</sequence>
<dbReference type="GO" id="GO:0060271">
    <property type="term" value="P:cilium assembly"/>
    <property type="evidence" value="ECO:0007669"/>
    <property type="project" value="TreeGrafter"/>
</dbReference>
<reference evidence="4" key="2">
    <citation type="submission" date="2023-11" db="UniProtKB">
        <authorList>
            <consortium name="WormBaseParasite"/>
        </authorList>
    </citation>
    <scope>IDENTIFICATION</scope>
</reference>
<dbReference type="InterPro" id="IPR040354">
    <property type="entry name" value="TCTN1-3"/>
</dbReference>
<dbReference type="WBParaSite" id="TREG1_108670.1">
    <property type="protein sequence ID" value="TREG1_108670.1"/>
    <property type="gene ID" value="TREG1_108670"/>
</dbReference>
<accession>A0AA85IVN2</accession>
<dbReference type="Proteomes" id="UP000050795">
    <property type="component" value="Unassembled WGS sequence"/>
</dbReference>
<organism evidence="3 4">
    <name type="scientific">Trichobilharzia regenti</name>
    <name type="common">Nasal bird schistosome</name>
    <dbReference type="NCBI Taxonomy" id="157069"/>
    <lineage>
        <taxon>Eukaryota</taxon>
        <taxon>Metazoa</taxon>
        <taxon>Spiralia</taxon>
        <taxon>Lophotrochozoa</taxon>
        <taxon>Platyhelminthes</taxon>
        <taxon>Trematoda</taxon>
        <taxon>Digenea</taxon>
        <taxon>Strigeidida</taxon>
        <taxon>Schistosomatoidea</taxon>
        <taxon>Schistosomatidae</taxon>
        <taxon>Trichobilharzia</taxon>
    </lineage>
</organism>
<name>A0AA85IVN2_TRIRE</name>
<feature type="signal peptide" evidence="1">
    <location>
        <begin position="1"/>
        <end position="26"/>
    </location>
</feature>
<dbReference type="PANTHER" id="PTHR14611">
    <property type="entry name" value="TECTONIC FAMILY MEMBER"/>
    <property type="match status" value="1"/>
</dbReference>
<dbReference type="InterPro" id="IPR057724">
    <property type="entry name" value="TCTN1-3_N"/>
</dbReference>
<proteinExistence type="predicted"/>
<reference evidence="3" key="1">
    <citation type="submission" date="2022-06" db="EMBL/GenBank/DDBJ databases">
        <authorList>
            <person name="Berger JAMES D."/>
            <person name="Berger JAMES D."/>
        </authorList>
    </citation>
    <scope>NUCLEOTIDE SEQUENCE [LARGE SCALE GENOMIC DNA]</scope>
</reference>
<keyword evidence="3" id="KW-1185">Reference proteome</keyword>
<protein>
    <recommendedName>
        <fullName evidence="2">Tectonic-1-3 N-terminal domain-containing protein</fullName>
    </recommendedName>
</protein>
<feature type="domain" description="Tectonic-1-3 N-terminal" evidence="2">
    <location>
        <begin position="398"/>
        <end position="453"/>
    </location>
</feature>
<dbReference type="Pfam" id="PF25752">
    <property type="entry name" value="DUF1619_N"/>
    <property type="match status" value="1"/>
</dbReference>
<dbReference type="AlphaFoldDB" id="A0AA85IVN2"/>
<evidence type="ECO:0000256" key="1">
    <source>
        <dbReference type="SAM" id="SignalP"/>
    </source>
</evidence>